<dbReference type="GO" id="GO:0006355">
    <property type="term" value="P:regulation of DNA-templated transcription"/>
    <property type="evidence" value="ECO:0007669"/>
    <property type="project" value="InterPro"/>
</dbReference>
<evidence type="ECO:0000259" key="4">
    <source>
        <dbReference type="PROSITE" id="PS50110"/>
    </source>
</evidence>
<evidence type="ECO:0000259" key="3">
    <source>
        <dbReference type="PROSITE" id="PS50043"/>
    </source>
</evidence>
<dbReference type="InterPro" id="IPR036388">
    <property type="entry name" value="WH-like_DNA-bd_sf"/>
</dbReference>
<reference evidence="5" key="1">
    <citation type="journal article" date="2014" name="Int. J. Syst. Evol. Microbiol.">
        <title>Complete genome sequence of Corynebacterium casei LMG S-19264T (=DSM 44701T), isolated from a smear-ripened cheese.</title>
        <authorList>
            <consortium name="US DOE Joint Genome Institute (JGI-PGF)"/>
            <person name="Walter F."/>
            <person name="Albersmeier A."/>
            <person name="Kalinowski J."/>
            <person name="Ruckert C."/>
        </authorList>
    </citation>
    <scope>NUCLEOTIDE SEQUENCE</scope>
    <source>
        <strain evidence="5">KCTC 23310</strain>
    </source>
</reference>
<dbReference type="InterPro" id="IPR011006">
    <property type="entry name" value="CheY-like_superfamily"/>
</dbReference>
<name>A0A918WL19_9RHOB</name>
<dbReference type="GO" id="GO:0000160">
    <property type="term" value="P:phosphorelay signal transduction system"/>
    <property type="evidence" value="ECO:0007669"/>
    <property type="project" value="InterPro"/>
</dbReference>
<dbReference type="Pfam" id="PF00196">
    <property type="entry name" value="GerE"/>
    <property type="match status" value="1"/>
</dbReference>
<gene>
    <name evidence="5" type="ORF">GCM10007315_19990</name>
</gene>
<dbReference type="PANTHER" id="PTHR45566">
    <property type="entry name" value="HTH-TYPE TRANSCRIPTIONAL REGULATOR YHJB-RELATED"/>
    <property type="match status" value="1"/>
</dbReference>
<sequence length="218" mass="23016">MNTEQSISRIAIFDTNPILAQGISSLLSQIAGHDARALTITGPTQISLPVGFAPDIVLIDPAQAQLSATELMTRLSGPGDPVAVVGYVATLDGPLVKTCLAAGFRGFLPKTATLNVLQSAIEAVISGGIYLDASAARLLVPGRIDQHLQSEDILSAREKDVLKSVALGMSMKEIGSAMALSAKTIETYKARASSKLNLQTRHDIVNFAIRKGWVETHA</sequence>
<dbReference type="PROSITE" id="PS50110">
    <property type="entry name" value="RESPONSE_REGULATORY"/>
    <property type="match status" value="1"/>
</dbReference>
<dbReference type="Proteomes" id="UP000638981">
    <property type="component" value="Unassembled WGS sequence"/>
</dbReference>
<dbReference type="SMART" id="SM00421">
    <property type="entry name" value="HTH_LUXR"/>
    <property type="match status" value="1"/>
</dbReference>
<feature type="modified residue" description="4-aspartylphosphate" evidence="2">
    <location>
        <position position="60"/>
    </location>
</feature>
<protein>
    <submittedName>
        <fullName evidence="5">DNA-binding response regulator</fullName>
    </submittedName>
</protein>
<dbReference type="PROSITE" id="PS50043">
    <property type="entry name" value="HTH_LUXR_2"/>
    <property type="match status" value="1"/>
</dbReference>
<dbReference type="InterPro" id="IPR016032">
    <property type="entry name" value="Sig_transdc_resp-reg_C-effctor"/>
</dbReference>
<feature type="domain" description="Response regulatory" evidence="4">
    <location>
        <begin position="9"/>
        <end position="125"/>
    </location>
</feature>
<dbReference type="SUPFAM" id="SSF52172">
    <property type="entry name" value="CheY-like"/>
    <property type="match status" value="1"/>
</dbReference>
<feature type="domain" description="HTH luxR-type" evidence="3">
    <location>
        <begin position="147"/>
        <end position="212"/>
    </location>
</feature>
<dbReference type="RefSeq" id="WP_189411510.1">
    <property type="nucleotide sequence ID" value="NZ_BMYJ01000005.1"/>
</dbReference>
<dbReference type="InterPro" id="IPR000792">
    <property type="entry name" value="Tscrpt_reg_LuxR_C"/>
</dbReference>
<dbReference type="CDD" id="cd06170">
    <property type="entry name" value="LuxR_C_like"/>
    <property type="match status" value="1"/>
</dbReference>
<keyword evidence="6" id="KW-1185">Reference proteome</keyword>
<comment type="caution">
    <text evidence="5">The sequence shown here is derived from an EMBL/GenBank/DDBJ whole genome shotgun (WGS) entry which is preliminary data.</text>
</comment>
<organism evidence="5 6">
    <name type="scientific">Neogemmobacter tilapiae</name>
    <dbReference type="NCBI Taxonomy" id="875041"/>
    <lineage>
        <taxon>Bacteria</taxon>
        <taxon>Pseudomonadati</taxon>
        <taxon>Pseudomonadota</taxon>
        <taxon>Alphaproteobacteria</taxon>
        <taxon>Rhodobacterales</taxon>
        <taxon>Paracoccaceae</taxon>
        <taxon>Neogemmobacter</taxon>
    </lineage>
</organism>
<accession>A0A918WL19</accession>
<evidence type="ECO:0000256" key="1">
    <source>
        <dbReference type="ARBA" id="ARBA00023125"/>
    </source>
</evidence>
<dbReference type="InterPro" id="IPR001789">
    <property type="entry name" value="Sig_transdc_resp-reg_receiver"/>
</dbReference>
<evidence type="ECO:0000313" key="6">
    <source>
        <dbReference type="Proteomes" id="UP000638981"/>
    </source>
</evidence>
<dbReference type="GO" id="GO:0003677">
    <property type="term" value="F:DNA binding"/>
    <property type="evidence" value="ECO:0007669"/>
    <property type="project" value="UniProtKB-KW"/>
</dbReference>
<dbReference type="PRINTS" id="PR00038">
    <property type="entry name" value="HTHLUXR"/>
</dbReference>
<dbReference type="AlphaFoldDB" id="A0A918WL19"/>
<reference evidence="5" key="2">
    <citation type="submission" date="2020-09" db="EMBL/GenBank/DDBJ databases">
        <authorList>
            <person name="Sun Q."/>
            <person name="Kim S."/>
        </authorList>
    </citation>
    <scope>NUCLEOTIDE SEQUENCE</scope>
    <source>
        <strain evidence="5">KCTC 23310</strain>
    </source>
</reference>
<keyword evidence="1 5" id="KW-0238">DNA-binding</keyword>
<dbReference type="InterPro" id="IPR051015">
    <property type="entry name" value="EvgA-like"/>
</dbReference>
<dbReference type="EMBL" id="BMYJ01000005">
    <property type="protein sequence ID" value="GHC56624.1"/>
    <property type="molecule type" value="Genomic_DNA"/>
</dbReference>
<dbReference type="PANTHER" id="PTHR45566:SF2">
    <property type="entry name" value="NARL SUBFAMILY"/>
    <property type="match status" value="1"/>
</dbReference>
<keyword evidence="2" id="KW-0597">Phosphoprotein</keyword>
<evidence type="ECO:0000313" key="5">
    <source>
        <dbReference type="EMBL" id="GHC56624.1"/>
    </source>
</evidence>
<evidence type="ECO:0000256" key="2">
    <source>
        <dbReference type="PROSITE-ProRule" id="PRU00169"/>
    </source>
</evidence>
<proteinExistence type="predicted"/>
<dbReference type="Gene3D" id="3.40.50.2300">
    <property type="match status" value="1"/>
</dbReference>
<dbReference type="Gene3D" id="1.10.10.10">
    <property type="entry name" value="Winged helix-like DNA-binding domain superfamily/Winged helix DNA-binding domain"/>
    <property type="match status" value="1"/>
</dbReference>
<dbReference type="SUPFAM" id="SSF46894">
    <property type="entry name" value="C-terminal effector domain of the bipartite response regulators"/>
    <property type="match status" value="1"/>
</dbReference>